<keyword evidence="6" id="KW-0808">Transferase</keyword>
<comment type="catalytic activity">
    <reaction evidence="2">
        <text>a ribonucleoside 5'-diphosphate + ATP = a ribonucleoside 5'-triphosphate + ADP</text>
        <dbReference type="Rhea" id="RHEA:18113"/>
        <dbReference type="ChEBI" id="CHEBI:30616"/>
        <dbReference type="ChEBI" id="CHEBI:57930"/>
        <dbReference type="ChEBI" id="CHEBI:61557"/>
        <dbReference type="ChEBI" id="CHEBI:456216"/>
        <dbReference type="EC" id="2.7.4.6"/>
    </reaction>
</comment>
<dbReference type="InterPro" id="IPR034907">
    <property type="entry name" value="NDK-like_dom"/>
</dbReference>
<comment type="similarity">
    <text evidence="4 8">Belongs to the NDK family.</text>
</comment>
<keyword evidence="11" id="KW-1185">Reference proteome</keyword>
<evidence type="ECO:0000259" key="9">
    <source>
        <dbReference type="SMART" id="SM00562"/>
    </source>
</evidence>
<dbReference type="PROSITE" id="PS51374">
    <property type="entry name" value="NDPK_LIKE"/>
    <property type="match status" value="1"/>
</dbReference>
<feature type="domain" description="Nucleoside diphosphate kinase-like" evidence="9">
    <location>
        <begin position="27"/>
        <end position="160"/>
    </location>
</feature>
<gene>
    <name evidence="10" type="ORF">C5167_019000</name>
</gene>
<dbReference type="Pfam" id="PF00334">
    <property type="entry name" value="NDK"/>
    <property type="match status" value="1"/>
</dbReference>
<reference evidence="10 11" key="1">
    <citation type="journal article" date="2018" name="Science">
        <title>The opium poppy genome and morphinan production.</title>
        <authorList>
            <person name="Guo L."/>
            <person name="Winzer T."/>
            <person name="Yang X."/>
            <person name="Li Y."/>
            <person name="Ning Z."/>
            <person name="He Z."/>
            <person name="Teodor R."/>
            <person name="Lu Y."/>
            <person name="Bowser T.A."/>
            <person name="Graham I.A."/>
            <person name="Ye K."/>
        </authorList>
    </citation>
    <scope>NUCLEOTIDE SEQUENCE [LARGE SCALE GENOMIC DNA]</scope>
    <source>
        <strain evidence="11">cv. HN1</strain>
        <tissue evidence="10">Leaves</tissue>
    </source>
</reference>
<dbReference type="Gene3D" id="3.30.70.141">
    <property type="entry name" value="Nucleoside diphosphate kinase-like domain"/>
    <property type="match status" value="1"/>
</dbReference>
<evidence type="ECO:0000256" key="8">
    <source>
        <dbReference type="PROSITE-ProRule" id="PRU00706"/>
    </source>
</evidence>
<evidence type="ECO:0000313" key="11">
    <source>
        <dbReference type="Proteomes" id="UP000316621"/>
    </source>
</evidence>
<dbReference type="EMBL" id="CM010716">
    <property type="protein sequence ID" value="RZC50571.1"/>
    <property type="molecule type" value="Genomic_DNA"/>
</dbReference>
<evidence type="ECO:0000256" key="4">
    <source>
        <dbReference type="ARBA" id="ARBA00008142"/>
    </source>
</evidence>
<dbReference type="InterPro" id="IPR036850">
    <property type="entry name" value="NDK-like_dom_sf"/>
</dbReference>
<dbReference type="SUPFAM" id="SSF54919">
    <property type="entry name" value="Nucleoside diphosphate kinase, NDK"/>
    <property type="match status" value="1"/>
</dbReference>
<dbReference type="PANTHER" id="PTHR11349">
    <property type="entry name" value="NUCLEOSIDE DIPHOSPHATE KINASE"/>
    <property type="match status" value="1"/>
</dbReference>
<comment type="cofactor">
    <cofactor evidence="3">
        <name>Mg(2+)</name>
        <dbReference type="ChEBI" id="CHEBI:18420"/>
    </cofactor>
</comment>
<proteinExistence type="inferred from homology"/>
<dbReference type="SMART" id="SM00562">
    <property type="entry name" value="NDK"/>
    <property type="match status" value="1"/>
</dbReference>
<evidence type="ECO:0000256" key="6">
    <source>
        <dbReference type="ARBA" id="ARBA00022679"/>
    </source>
</evidence>
<evidence type="ECO:0000256" key="5">
    <source>
        <dbReference type="ARBA" id="ARBA00012966"/>
    </source>
</evidence>
<dbReference type="GO" id="GO:0004550">
    <property type="term" value="F:nucleoside diphosphate kinase activity"/>
    <property type="evidence" value="ECO:0007669"/>
    <property type="project" value="UniProtKB-EC"/>
</dbReference>
<dbReference type="STRING" id="3469.A0A4Y7IS74"/>
<comment type="caution">
    <text evidence="8">Lacks conserved residue(s) required for the propagation of feature annotation.</text>
</comment>
<protein>
    <recommendedName>
        <fullName evidence="5">nucleoside-diphosphate kinase</fullName>
        <ecNumber evidence="5">2.7.4.6</ecNumber>
    </recommendedName>
</protein>
<dbReference type="Gramene" id="RZC50571">
    <property type="protein sequence ID" value="RZC50571"/>
    <property type="gene ID" value="C5167_019000"/>
</dbReference>
<comment type="catalytic activity">
    <reaction evidence="1">
        <text>a 2'-deoxyribonucleoside 5'-diphosphate + ATP = a 2'-deoxyribonucleoside 5'-triphosphate + ADP</text>
        <dbReference type="Rhea" id="RHEA:44640"/>
        <dbReference type="ChEBI" id="CHEBI:30616"/>
        <dbReference type="ChEBI" id="CHEBI:61560"/>
        <dbReference type="ChEBI" id="CHEBI:73316"/>
        <dbReference type="ChEBI" id="CHEBI:456216"/>
        <dbReference type="EC" id="2.7.4.6"/>
    </reaction>
</comment>
<keyword evidence="7" id="KW-0418">Kinase</keyword>
<evidence type="ECO:0000313" key="10">
    <source>
        <dbReference type="EMBL" id="RZC50571.1"/>
    </source>
</evidence>
<evidence type="ECO:0000256" key="1">
    <source>
        <dbReference type="ARBA" id="ARBA00000082"/>
    </source>
</evidence>
<name>A0A4Y7IS74_PAPSO</name>
<organism evidence="10 11">
    <name type="scientific">Papaver somniferum</name>
    <name type="common">Opium poppy</name>
    <dbReference type="NCBI Taxonomy" id="3469"/>
    <lineage>
        <taxon>Eukaryota</taxon>
        <taxon>Viridiplantae</taxon>
        <taxon>Streptophyta</taxon>
        <taxon>Embryophyta</taxon>
        <taxon>Tracheophyta</taxon>
        <taxon>Spermatophyta</taxon>
        <taxon>Magnoliopsida</taxon>
        <taxon>Ranunculales</taxon>
        <taxon>Papaveraceae</taxon>
        <taxon>Papaveroideae</taxon>
        <taxon>Papaver</taxon>
    </lineage>
</organism>
<dbReference type="Proteomes" id="UP000316621">
    <property type="component" value="Chromosome 2"/>
</dbReference>
<evidence type="ECO:0000256" key="2">
    <source>
        <dbReference type="ARBA" id="ARBA00000937"/>
    </source>
</evidence>
<dbReference type="OrthoDB" id="1870289at2759"/>
<dbReference type="AlphaFoldDB" id="A0A4Y7IS74"/>
<evidence type="ECO:0000256" key="3">
    <source>
        <dbReference type="ARBA" id="ARBA00001946"/>
    </source>
</evidence>
<evidence type="ECO:0000256" key="7">
    <source>
        <dbReference type="ARBA" id="ARBA00022777"/>
    </source>
</evidence>
<sequence length="343" mass="38886">MVNKMNNMKRKSREENIYESDRLQQKTQQTFVLAYPCHYAHGSVGAILTKFQKSDLKIIEMRCMDVTRNFAQKHVRNIGWDPEAYEDNVPYGNWANYIASNPVVAMIVEGKGARDKVHELISEKQHPFWRDEGATGYTSSSPDQAKIDIGTWFRSIDLEKEMRNSKRVVSVLPDNVHGPVHEIEQTFRNIYEDVTKLPPLVFHMCVLLINPLAFQRCCAGQVLDAIQANCSSIRGIKLVRKADYPSNLWPTHSAPSDYGIAVVVCDLKPSLTITHENPDSKYINYIKGEFIIGSNYIHQSEPGKEVLEHATKIFKSGFSVWAYLNGFDLGGYISEVSLVGLVE</sequence>
<dbReference type="EC" id="2.7.4.6" evidence="5"/>
<accession>A0A4Y7IS74</accession>